<organism evidence="2 3">
    <name type="scientific">Sphaerulina musiva (strain SO2202)</name>
    <name type="common">Poplar stem canker fungus</name>
    <name type="synonym">Septoria musiva</name>
    <dbReference type="NCBI Taxonomy" id="692275"/>
    <lineage>
        <taxon>Eukaryota</taxon>
        <taxon>Fungi</taxon>
        <taxon>Dikarya</taxon>
        <taxon>Ascomycota</taxon>
        <taxon>Pezizomycotina</taxon>
        <taxon>Dothideomycetes</taxon>
        <taxon>Dothideomycetidae</taxon>
        <taxon>Mycosphaerellales</taxon>
        <taxon>Mycosphaerellaceae</taxon>
        <taxon>Sphaerulina</taxon>
    </lineage>
</organism>
<dbReference type="InterPro" id="IPR036188">
    <property type="entry name" value="FAD/NAD-bd_sf"/>
</dbReference>
<accession>M3CE56</accession>
<gene>
    <name evidence="2" type="ORF">SEPMUDRAFT_150291</name>
</gene>
<dbReference type="PANTHER" id="PTHR10742:SF410">
    <property type="entry name" value="LYSINE-SPECIFIC HISTONE DEMETHYLASE 2"/>
    <property type="match status" value="1"/>
</dbReference>
<evidence type="ECO:0000313" key="3">
    <source>
        <dbReference type="Proteomes" id="UP000016931"/>
    </source>
</evidence>
<dbReference type="Gene3D" id="3.50.50.60">
    <property type="entry name" value="FAD/NAD(P)-binding domain"/>
    <property type="match status" value="1"/>
</dbReference>
<dbReference type="RefSeq" id="XP_016759447.1">
    <property type="nucleotide sequence ID" value="XM_016906070.1"/>
</dbReference>
<dbReference type="GO" id="GO:0016491">
    <property type="term" value="F:oxidoreductase activity"/>
    <property type="evidence" value="ECO:0007669"/>
    <property type="project" value="InterPro"/>
</dbReference>
<dbReference type="STRING" id="692275.M3CE56"/>
<sequence length="351" mass="38657">MPQFIEVMEAGPLAAQSAEQAKGSVGMGLLEFAIDDFDGDQVFLQDGYTAVIEEVAKDLVAADLIQLSAEVQQVDWSEKPIRVKTSQGTYTADEVVCTLPLGVLQHHTPAQYSDSTSTLFQPVLPTDKSESIQRLGFGTLDKIMLVYHKPWWTEEPYTSIFKHAVVDRPLEMGTEEDVGLVEREQTSLDSFMGFTEELPGIAIREDGSNSTGPRLLSLVNLQTLTDQPALSCFVSCSNAVQVEAMTDDQAGALVHRALTQWLGREVPTPSAVHVSRWASDEYSRGSYSHMIKGLSETRHREAFQKPIRGAEGATLRFAGEHTSRNHFATVHGALISGWREADDILKHLEPS</sequence>
<dbReference type="OrthoDB" id="7777654at2759"/>
<dbReference type="Gene3D" id="3.90.660.10">
    <property type="match status" value="1"/>
</dbReference>
<evidence type="ECO:0000313" key="2">
    <source>
        <dbReference type="EMBL" id="EMF11326.1"/>
    </source>
</evidence>
<dbReference type="SUPFAM" id="SSF54373">
    <property type="entry name" value="FAD-linked reductases, C-terminal domain"/>
    <property type="match status" value="1"/>
</dbReference>
<dbReference type="HOGENOM" id="CLU_004498_10_3_1"/>
<dbReference type="SUPFAM" id="SSF51905">
    <property type="entry name" value="FAD/NAD(P)-binding domain"/>
    <property type="match status" value="1"/>
</dbReference>
<evidence type="ECO:0000259" key="1">
    <source>
        <dbReference type="Pfam" id="PF01593"/>
    </source>
</evidence>
<dbReference type="InterPro" id="IPR050281">
    <property type="entry name" value="Flavin_monoamine_oxidase"/>
</dbReference>
<dbReference type="OMA" id="RWASDEY"/>
<dbReference type="Pfam" id="PF01593">
    <property type="entry name" value="Amino_oxidase"/>
    <property type="match status" value="1"/>
</dbReference>
<dbReference type="AlphaFoldDB" id="M3CE56"/>
<dbReference type="Proteomes" id="UP000016931">
    <property type="component" value="Unassembled WGS sequence"/>
</dbReference>
<keyword evidence="3" id="KW-1185">Reference proteome</keyword>
<dbReference type="eggNOG" id="KOG0029">
    <property type="taxonomic scope" value="Eukaryota"/>
</dbReference>
<dbReference type="EMBL" id="KB456266">
    <property type="protein sequence ID" value="EMF11326.1"/>
    <property type="molecule type" value="Genomic_DNA"/>
</dbReference>
<feature type="domain" description="Amine oxidase" evidence="1">
    <location>
        <begin position="33"/>
        <end position="345"/>
    </location>
</feature>
<dbReference type="GeneID" id="27903207"/>
<dbReference type="InterPro" id="IPR002937">
    <property type="entry name" value="Amino_oxidase"/>
</dbReference>
<proteinExistence type="predicted"/>
<name>M3CE56_SPHMS</name>
<reference evidence="2 3" key="1">
    <citation type="journal article" date="2012" name="PLoS Pathog.">
        <title>Diverse lifestyles and strategies of plant pathogenesis encoded in the genomes of eighteen Dothideomycetes fungi.</title>
        <authorList>
            <person name="Ohm R.A."/>
            <person name="Feau N."/>
            <person name="Henrissat B."/>
            <person name="Schoch C.L."/>
            <person name="Horwitz B.A."/>
            <person name="Barry K.W."/>
            <person name="Condon B.J."/>
            <person name="Copeland A.C."/>
            <person name="Dhillon B."/>
            <person name="Glaser F."/>
            <person name="Hesse C.N."/>
            <person name="Kosti I."/>
            <person name="LaButti K."/>
            <person name="Lindquist E.A."/>
            <person name="Lucas S."/>
            <person name="Salamov A.A."/>
            <person name="Bradshaw R.E."/>
            <person name="Ciuffetti L."/>
            <person name="Hamelin R.C."/>
            <person name="Kema G.H.J."/>
            <person name="Lawrence C."/>
            <person name="Scott J.A."/>
            <person name="Spatafora J.W."/>
            <person name="Turgeon B.G."/>
            <person name="de Wit P.J.G.M."/>
            <person name="Zhong S."/>
            <person name="Goodwin S.B."/>
            <person name="Grigoriev I.V."/>
        </authorList>
    </citation>
    <scope>NUCLEOTIDE SEQUENCE [LARGE SCALE GENOMIC DNA]</scope>
    <source>
        <strain evidence="2 3">SO2202</strain>
    </source>
</reference>
<protein>
    <submittedName>
        <fullName evidence="2">Amine oxidase</fullName>
    </submittedName>
</protein>
<dbReference type="PANTHER" id="PTHR10742">
    <property type="entry name" value="FLAVIN MONOAMINE OXIDASE"/>
    <property type="match status" value="1"/>
</dbReference>